<keyword evidence="3" id="KW-1185">Reference proteome</keyword>
<name>A0ABP9XYJ3_9FUNG</name>
<dbReference type="EMBL" id="BAABUJ010000012">
    <property type="protein sequence ID" value="GAA5799358.1"/>
    <property type="molecule type" value="Genomic_DNA"/>
</dbReference>
<protein>
    <submittedName>
        <fullName evidence="2">Uncharacterized protein</fullName>
    </submittedName>
</protein>
<evidence type="ECO:0000313" key="3">
    <source>
        <dbReference type="Proteomes" id="UP001476247"/>
    </source>
</evidence>
<comment type="caution">
    <text evidence="2">The sequence shown here is derived from an EMBL/GenBank/DDBJ whole genome shotgun (WGS) entry which is preliminary data.</text>
</comment>
<sequence length="283" mass="32521">MEYQRYAETFGYEDVSVAIPPALPDNIRPYKRYQFDPIILIICMNNLSSDIESLMKPSNILGCRSYPSQSWARKYLLISKTTLSTDSFTKFDLFVAFGLFMTLSTEITDLVCDDPTMNHLKSLVLNHYTSLIGNQVHLVDFVKELLNNQEKQYQHLLKLASQQNSYAIQTSIKKAQTQQLELKRKFDELEDVALTSTSTTTSSPSTPSPLSPPPLSPSTLSPSLYQTGMKFVLEFKKARIKQGKERMDWKLCMKERHKNGLLSNYKNINTLKNQFMKFEKSQK</sequence>
<reference evidence="2 3" key="1">
    <citation type="submission" date="2024-04" db="EMBL/GenBank/DDBJ databases">
        <title>genome sequences of Mucor flavus KT1a and Helicostylum pulchrum KT1b strains isolation_sourced from the surface of a dry-aged beef.</title>
        <authorList>
            <person name="Toyotome T."/>
            <person name="Hosono M."/>
            <person name="Torimaru M."/>
            <person name="Fukuda K."/>
            <person name="Mikami N."/>
        </authorList>
    </citation>
    <scope>NUCLEOTIDE SEQUENCE [LARGE SCALE GENOMIC DNA]</scope>
    <source>
        <strain evidence="2 3">KT1b</strain>
    </source>
</reference>
<feature type="compositionally biased region" description="Pro residues" evidence="1">
    <location>
        <begin position="206"/>
        <end position="216"/>
    </location>
</feature>
<gene>
    <name evidence="2" type="ORF">HPULCUR_004772</name>
</gene>
<feature type="compositionally biased region" description="Low complexity" evidence="1">
    <location>
        <begin position="196"/>
        <end position="205"/>
    </location>
</feature>
<proteinExistence type="predicted"/>
<organism evidence="2 3">
    <name type="scientific">Helicostylum pulchrum</name>
    <dbReference type="NCBI Taxonomy" id="562976"/>
    <lineage>
        <taxon>Eukaryota</taxon>
        <taxon>Fungi</taxon>
        <taxon>Fungi incertae sedis</taxon>
        <taxon>Mucoromycota</taxon>
        <taxon>Mucoromycotina</taxon>
        <taxon>Mucoromycetes</taxon>
        <taxon>Mucorales</taxon>
        <taxon>Mucorineae</taxon>
        <taxon>Mucoraceae</taxon>
        <taxon>Helicostylum</taxon>
    </lineage>
</organism>
<dbReference type="Proteomes" id="UP001476247">
    <property type="component" value="Unassembled WGS sequence"/>
</dbReference>
<evidence type="ECO:0000313" key="2">
    <source>
        <dbReference type="EMBL" id="GAA5799358.1"/>
    </source>
</evidence>
<feature type="region of interest" description="Disordered" evidence="1">
    <location>
        <begin position="196"/>
        <end position="219"/>
    </location>
</feature>
<accession>A0ABP9XYJ3</accession>
<evidence type="ECO:0000256" key="1">
    <source>
        <dbReference type="SAM" id="MobiDB-lite"/>
    </source>
</evidence>